<dbReference type="KEGG" id="tvl:FAZ95_11920"/>
<evidence type="ECO:0000259" key="2">
    <source>
        <dbReference type="PROSITE" id="PS50006"/>
    </source>
</evidence>
<dbReference type="InterPro" id="IPR000253">
    <property type="entry name" value="FHA_dom"/>
</dbReference>
<dbReference type="Gene3D" id="2.60.200.20">
    <property type="match status" value="1"/>
</dbReference>
<keyword evidence="4" id="KW-1185">Reference proteome</keyword>
<accession>A0A4P8IVC5</accession>
<reference evidence="3 4" key="1">
    <citation type="submission" date="2019-05" db="EMBL/GenBank/DDBJ databases">
        <title>Burkholderia sp. DHOD12, isolated from subtropical forest soil.</title>
        <authorList>
            <person name="Gao Z.-H."/>
            <person name="Qiu L.-H."/>
        </authorList>
    </citation>
    <scope>NUCLEOTIDE SEQUENCE [LARGE SCALE GENOMIC DNA]</scope>
    <source>
        <strain evidence="3 4">DHOD12</strain>
    </source>
</reference>
<organism evidence="3 4">
    <name type="scientific">Trinickia violacea</name>
    <dbReference type="NCBI Taxonomy" id="2571746"/>
    <lineage>
        <taxon>Bacteria</taxon>
        <taxon>Pseudomonadati</taxon>
        <taxon>Pseudomonadota</taxon>
        <taxon>Betaproteobacteria</taxon>
        <taxon>Burkholderiales</taxon>
        <taxon>Burkholderiaceae</taxon>
        <taxon>Trinickia</taxon>
    </lineage>
</organism>
<proteinExistence type="predicted"/>
<evidence type="ECO:0000313" key="4">
    <source>
        <dbReference type="Proteomes" id="UP000298656"/>
    </source>
</evidence>
<dbReference type="Proteomes" id="UP000298656">
    <property type="component" value="Chromosome 1"/>
</dbReference>
<dbReference type="CDD" id="cd00060">
    <property type="entry name" value="FHA"/>
    <property type="match status" value="1"/>
</dbReference>
<dbReference type="SUPFAM" id="SSF49879">
    <property type="entry name" value="SMAD/FHA domain"/>
    <property type="match status" value="1"/>
</dbReference>
<feature type="compositionally biased region" description="Basic and acidic residues" evidence="1">
    <location>
        <begin position="234"/>
        <end position="252"/>
    </location>
</feature>
<feature type="region of interest" description="Disordered" evidence="1">
    <location>
        <begin position="1"/>
        <end position="112"/>
    </location>
</feature>
<evidence type="ECO:0000256" key="1">
    <source>
        <dbReference type="SAM" id="MobiDB-lite"/>
    </source>
</evidence>
<protein>
    <submittedName>
        <fullName evidence="3">FHA domain-containing protein</fullName>
    </submittedName>
</protein>
<dbReference type="AlphaFoldDB" id="A0A4P8IVC5"/>
<gene>
    <name evidence="3" type="ORF">FAZ95_11920</name>
</gene>
<dbReference type="SMART" id="SM00240">
    <property type="entry name" value="FHA"/>
    <property type="match status" value="1"/>
</dbReference>
<name>A0A4P8IVC5_9BURK</name>
<dbReference type="RefSeq" id="WP_137332643.1">
    <property type="nucleotide sequence ID" value="NZ_CP040077.1"/>
</dbReference>
<dbReference type="OrthoDB" id="949044at2"/>
<feature type="compositionally biased region" description="Basic and acidic residues" evidence="1">
    <location>
        <begin position="47"/>
        <end position="58"/>
    </location>
</feature>
<dbReference type="InterPro" id="IPR008984">
    <property type="entry name" value="SMAD_FHA_dom_sf"/>
</dbReference>
<sequence>MSDKSIWSSIARRFGGGRHTAAGTSGNGHTCPKGHPMDPSWTSCPRCEAESRQQERSAADAMSQSFSENIERSPTMPRDTMISSNDEPRSGHPGTRVDTGEDSEPPVTQRAAPRRRITGVLVTFTWNGQGDLFVLFEGRNVIGKGYVESEGGRPCDVLLHADSTMSNEHAVILCRAGRYELFDRQSTNGTFVDERFVESHGVELKDGAKIRTGATIWLLRKIEADASGAAAGPARHDEPYDEPSGRDPSRVR</sequence>
<feature type="region of interest" description="Disordered" evidence="1">
    <location>
        <begin position="228"/>
        <end position="252"/>
    </location>
</feature>
<dbReference type="EMBL" id="CP040077">
    <property type="protein sequence ID" value="QCP49819.1"/>
    <property type="molecule type" value="Genomic_DNA"/>
</dbReference>
<dbReference type="Pfam" id="PF00498">
    <property type="entry name" value="FHA"/>
    <property type="match status" value="1"/>
</dbReference>
<feature type="domain" description="FHA" evidence="2">
    <location>
        <begin position="135"/>
        <end position="197"/>
    </location>
</feature>
<dbReference type="PROSITE" id="PS50006">
    <property type="entry name" value="FHA_DOMAIN"/>
    <property type="match status" value="1"/>
</dbReference>
<evidence type="ECO:0000313" key="3">
    <source>
        <dbReference type="EMBL" id="QCP49819.1"/>
    </source>
</evidence>